<dbReference type="Proteomes" id="UP000034664">
    <property type="component" value="Unassembled WGS sequence"/>
</dbReference>
<evidence type="ECO:0000313" key="2">
    <source>
        <dbReference type="Proteomes" id="UP000034664"/>
    </source>
</evidence>
<evidence type="ECO:0000313" key="1">
    <source>
        <dbReference type="EMBL" id="KKR71506.1"/>
    </source>
</evidence>
<proteinExistence type="predicted"/>
<name>A0A0G0T9L8_9BACT</name>
<reference evidence="1 2" key="1">
    <citation type="journal article" date="2015" name="Nature">
        <title>rRNA introns, odd ribosomes, and small enigmatic genomes across a large radiation of phyla.</title>
        <authorList>
            <person name="Brown C.T."/>
            <person name="Hug L.A."/>
            <person name="Thomas B.C."/>
            <person name="Sharon I."/>
            <person name="Castelle C.J."/>
            <person name="Singh A."/>
            <person name="Wilkins M.J."/>
            <person name="Williams K.H."/>
            <person name="Banfield J.F."/>
        </authorList>
    </citation>
    <scope>NUCLEOTIDE SEQUENCE [LARGE SCALE GENOMIC DNA]</scope>
</reference>
<sequence>MAKKYKKDITVTYRYAKTPESEQVLEQVFDKIFSHIIQRQKQLKEYFNSNAFKEDYKRLQKRKSILVDYLSVH</sequence>
<accession>A0A0G0T9L8</accession>
<organism evidence="1 2">
    <name type="scientific">Candidatus Roizmanbacteria bacterium GW2011_GWB1_40_7</name>
    <dbReference type="NCBI Taxonomy" id="1618482"/>
    <lineage>
        <taxon>Bacteria</taxon>
        <taxon>Candidatus Roizmaniibacteriota</taxon>
    </lineage>
</organism>
<dbReference type="EMBL" id="LBZM01000026">
    <property type="protein sequence ID" value="KKR71506.1"/>
    <property type="molecule type" value="Genomic_DNA"/>
</dbReference>
<gene>
    <name evidence="1" type="ORF">UU14_C0026G0016</name>
</gene>
<comment type="caution">
    <text evidence="1">The sequence shown here is derived from an EMBL/GenBank/DDBJ whole genome shotgun (WGS) entry which is preliminary data.</text>
</comment>
<dbReference type="AlphaFoldDB" id="A0A0G0T9L8"/>
<protein>
    <submittedName>
        <fullName evidence="1">Uncharacterized protein</fullName>
    </submittedName>
</protein>